<evidence type="ECO:0000313" key="4">
    <source>
        <dbReference type="Proteomes" id="UP000247832"/>
    </source>
</evidence>
<feature type="region of interest" description="Disordered" evidence="1">
    <location>
        <begin position="766"/>
        <end position="788"/>
    </location>
</feature>
<evidence type="ECO:0000259" key="2">
    <source>
        <dbReference type="Pfam" id="PF00882"/>
    </source>
</evidence>
<dbReference type="OrthoDB" id="8451635at2"/>
<dbReference type="Pfam" id="PF00882">
    <property type="entry name" value="Zn_dep_PLPC"/>
    <property type="match status" value="1"/>
</dbReference>
<dbReference type="AlphaFoldDB" id="A0A2V5LAY9"/>
<dbReference type="EMBL" id="QJVD01000005">
    <property type="protein sequence ID" value="PYI68528.1"/>
    <property type="molecule type" value="Genomic_DNA"/>
</dbReference>
<evidence type="ECO:0000256" key="1">
    <source>
        <dbReference type="SAM" id="MobiDB-lite"/>
    </source>
</evidence>
<protein>
    <recommendedName>
        <fullName evidence="2">Phospholipase C/D domain-containing protein</fullName>
    </recommendedName>
</protein>
<dbReference type="InterPro" id="IPR029002">
    <property type="entry name" value="PLPC/GPLD1"/>
</dbReference>
<comment type="caution">
    <text evidence="3">The sequence shown here is derived from an EMBL/GenBank/DDBJ whole genome shotgun (WGS) entry which is preliminary data.</text>
</comment>
<organism evidence="3 4">
    <name type="scientific">Arthrobacter livingstonensis</name>
    <dbReference type="NCBI Taxonomy" id="670078"/>
    <lineage>
        <taxon>Bacteria</taxon>
        <taxon>Bacillati</taxon>
        <taxon>Actinomycetota</taxon>
        <taxon>Actinomycetes</taxon>
        <taxon>Micrococcales</taxon>
        <taxon>Micrococcaceae</taxon>
        <taxon>Arthrobacter</taxon>
    </lineage>
</organism>
<feature type="domain" description="Phospholipase C/D" evidence="2">
    <location>
        <begin position="235"/>
        <end position="308"/>
    </location>
</feature>
<dbReference type="Proteomes" id="UP000247832">
    <property type="component" value="Unassembled WGS sequence"/>
</dbReference>
<sequence>MTVMPGPFTHIYTARRVSELMANQEGFTSDFIRDMDGPLLDIQQLDPDLLAGLEPAECAAKMQAWPKFTALGSNGPDLFFFLQDYNNIAIPCDEIMLAMSLMYYLDDQGRLDDPYAGLVDILGEVSQTWAAILRFIIKLDQLWKKFMAVWNATIGPIVDAAGKVIDDLTGGLLRTLGQAFTELANDLLALAAEEILSEGDVFGWFSLKMRKGFDEQAFLWSDMTHYRRTSMVPARMIAHARDMLRSDDAATREHADQLIAFALGWVCHVGTDVVAHSFVNEQCGGPFRTHWQRHHLIENHIDAFNYEQTKPGGLLPADEFCGFQDTYPGLNQSALYFALQIPQGIDGLPQAAKQGALRQPLPEGDDQASQNQRKALLDTDGALPPWLAETIVQVFIEVYAHPSEGGLVDLENKLGEGDQPHPRNLLGQPFQDGLHLGTSLIGKWLGILGVDNAGMALDDIRKQIAPDAPFTVPEGFPMPWEVQAAYRFMLSWFKRSYVSQFDMDKPQRPTVFTPPASDLNNLGNDFSGPPDFSGVNPNDDPLSQLCEAIASILDWANKVLQDAGQFIYDLVKTAASAGTWPVREAIYDGIIEPAWEVCENLRRVLVHMGYLMPQSGENWPDGELRKPSEIDLELITLGHTVDSAFKQALAAAWDPLGNLDSDPALTDEGLRDPIDALNPWLPVRTTKGQKPPNFGGIANDDAVEYQRPWAFPDRTNDPDPKKAGNYLEAPLTAAGPYPQDTMPNRLLSTTAPTSNAARVDYEGAGCPSDTDSHNSQYIQHPSRGQRGESMNPLGDPAVFSAYLIGQIANNPRFIANFNLDADRGYAYLCWDWDRMKAGQDAPKDGQLHPFPPPVVWPEGADAWVRPDPVPVDTDPQYANPLPLQLHYPGRECNVQSEPRIQ</sequence>
<keyword evidence="4" id="KW-1185">Reference proteome</keyword>
<gene>
    <name evidence="3" type="ORF">CVV68_06930</name>
</gene>
<name>A0A2V5LAY9_9MICC</name>
<proteinExistence type="predicted"/>
<reference evidence="3 4" key="1">
    <citation type="submission" date="2018-05" db="EMBL/GenBank/DDBJ databases">
        <title>Genetic diversity of glacier-inhabiting Cryobacterium bacteria in China and description of Cryobacterium mengkeensis sp. nov. and Arthrobacter glacialis sp. nov.</title>
        <authorList>
            <person name="Liu Q."/>
            <person name="Xin Y.-H."/>
        </authorList>
    </citation>
    <scope>NUCLEOTIDE SEQUENCE [LARGE SCALE GENOMIC DNA]</scope>
    <source>
        <strain evidence="3 4">LI2</strain>
    </source>
</reference>
<evidence type="ECO:0000313" key="3">
    <source>
        <dbReference type="EMBL" id="PYI68528.1"/>
    </source>
</evidence>
<accession>A0A2V5LAY9</accession>